<evidence type="ECO:0000313" key="2">
    <source>
        <dbReference type="EMBL" id="CAD7251144.1"/>
    </source>
</evidence>
<dbReference type="PANTHER" id="PTHR48153:SF3">
    <property type="entry name" value="INACTIVE UFM1-SPECIFIC PROTEASE 1"/>
    <property type="match status" value="1"/>
</dbReference>
<dbReference type="EMBL" id="LR902829">
    <property type="protein sequence ID" value="CAD7251144.1"/>
    <property type="molecule type" value="Genomic_DNA"/>
</dbReference>
<gene>
    <name evidence="2" type="ORF">DSTB1V02_LOCUS10911</name>
</gene>
<evidence type="ECO:0000259" key="1">
    <source>
        <dbReference type="Pfam" id="PF20908"/>
    </source>
</evidence>
<name>A0A7R9FQC4_9CRUS</name>
<dbReference type="EMBL" id="CAJPEV010003312">
    <property type="protein sequence ID" value="CAG0899487.1"/>
    <property type="molecule type" value="Genomic_DNA"/>
</dbReference>
<dbReference type="Pfam" id="PF20908">
    <property type="entry name" value="UfSP2_N"/>
    <property type="match status" value="1"/>
</dbReference>
<feature type="domain" description="UFSP2 second" evidence="1">
    <location>
        <begin position="158"/>
        <end position="366"/>
    </location>
</feature>
<keyword evidence="3" id="KW-1185">Reference proteome</keyword>
<dbReference type="Proteomes" id="UP000677054">
    <property type="component" value="Unassembled WGS sequence"/>
</dbReference>
<evidence type="ECO:0000313" key="3">
    <source>
        <dbReference type="Proteomes" id="UP000677054"/>
    </source>
</evidence>
<dbReference type="InterPro" id="IPR049387">
    <property type="entry name" value="UFSP2-like_2nd"/>
</dbReference>
<dbReference type="GO" id="GO:0071567">
    <property type="term" value="F:deUFMylase activity"/>
    <property type="evidence" value="ECO:0007669"/>
    <property type="project" value="TreeGrafter"/>
</dbReference>
<protein>
    <recommendedName>
        <fullName evidence="1">UFSP2 second domain-containing protein</fullName>
    </recommendedName>
</protein>
<accession>A0A7R9FQC4</accession>
<dbReference type="AlphaFoldDB" id="A0A7R9FQC4"/>
<dbReference type="PANTHER" id="PTHR48153">
    <property type="entry name" value="UFM1-SPECIFIC PROTEASE 2"/>
    <property type="match status" value="1"/>
</dbReference>
<organism evidence="2">
    <name type="scientific">Darwinula stevensoni</name>
    <dbReference type="NCBI Taxonomy" id="69355"/>
    <lineage>
        <taxon>Eukaryota</taxon>
        <taxon>Metazoa</taxon>
        <taxon>Ecdysozoa</taxon>
        <taxon>Arthropoda</taxon>
        <taxon>Crustacea</taxon>
        <taxon>Oligostraca</taxon>
        <taxon>Ostracoda</taxon>
        <taxon>Podocopa</taxon>
        <taxon>Podocopida</taxon>
        <taxon>Darwinulocopina</taxon>
        <taxon>Darwinuloidea</taxon>
        <taxon>Darwinulidae</taxon>
        <taxon>Darwinula</taxon>
    </lineage>
</organism>
<sequence>MAMEKCEVAEEVLQVLASGEENSVCLLYGGWDGSNKCVILGSICLDPKQGVSGSTRFARETLPTGLEKVGVAVKAAKSCQDPASLKVIQDTLVVDEGDIVIIHGNADESVAFVYVNSDWKGIALNQKSYAAMTQRRYLVRLMGSLALACPCETESIMSAFQHLKSQVLSDASCFMFVRKRSIIRTKDNVIVKNSKVSVDSELKDYLEVEKDTEELDDIVGQQDEGHVQVLLQLSRDFEGEDRMRCCPVVYEHRDSGHGQPIQTSLMIDTLLLLPQGLEIESCVPLFRDSISSQLDAIETWLLRGVTEKWHNIGKYVPHHFQPLPLGGLPITIVYPADLSDVSLEKYRREIHHKLLLGNERPFLRRGCQMFLSNPAGLLFNPHEDLYTPSRFLSRLHGYLVPKLSIRCLLTALEPMAAETAAV</sequence>
<reference evidence="2" key="1">
    <citation type="submission" date="2020-11" db="EMBL/GenBank/DDBJ databases">
        <authorList>
            <person name="Tran Van P."/>
        </authorList>
    </citation>
    <scope>NUCLEOTIDE SEQUENCE</scope>
</reference>
<dbReference type="OrthoDB" id="10679974at2759"/>
<proteinExistence type="predicted"/>